<gene>
    <name evidence="9" type="ORF">COA71_13475</name>
</gene>
<evidence type="ECO:0000313" key="10">
    <source>
        <dbReference type="Proteomes" id="UP000228987"/>
    </source>
</evidence>
<evidence type="ECO:0000256" key="8">
    <source>
        <dbReference type="SAM" id="Phobius"/>
    </source>
</evidence>
<keyword evidence="7" id="KW-0874">Quinone</keyword>
<evidence type="ECO:0000256" key="2">
    <source>
        <dbReference type="ARBA" id="ARBA00008472"/>
    </source>
</evidence>
<reference evidence="10" key="1">
    <citation type="submission" date="2017-08" db="EMBL/GenBank/DDBJ databases">
        <title>A dynamic microbial community with high functional redundancy inhabits the cold, oxic subseafloor aquifer.</title>
        <authorList>
            <person name="Tully B.J."/>
            <person name="Wheat C.G."/>
            <person name="Glazer B.T."/>
            <person name="Huber J.A."/>
        </authorList>
    </citation>
    <scope>NUCLEOTIDE SEQUENCE [LARGE SCALE GENOMIC DNA]</scope>
</reference>
<evidence type="ECO:0000256" key="7">
    <source>
        <dbReference type="RuleBase" id="RU003639"/>
    </source>
</evidence>
<accession>A0A2A5C7W0</accession>
<dbReference type="GO" id="GO:0048038">
    <property type="term" value="F:quinone binding"/>
    <property type="evidence" value="ECO:0007669"/>
    <property type="project" value="UniProtKB-KW"/>
</dbReference>
<dbReference type="GO" id="GO:0030964">
    <property type="term" value="C:NADH dehydrogenase complex"/>
    <property type="evidence" value="ECO:0007669"/>
    <property type="project" value="TreeGrafter"/>
</dbReference>
<feature type="transmembrane region" description="Helical" evidence="8">
    <location>
        <begin position="41"/>
        <end position="64"/>
    </location>
</feature>
<comment type="subcellular location">
    <subcellularLocation>
        <location evidence="7">Cell membrane</location>
        <topology evidence="7">Multi-pass membrane protein</topology>
    </subcellularLocation>
    <subcellularLocation>
        <location evidence="1">Membrane</location>
    </subcellularLocation>
</comment>
<keyword evidence="5 8" id="KW-1133">Transmembrane helix</keyword>
<comment type="similarity">
    <text evidence="2 7">Belongs to the complex I subunit 3 family.</text>
</comment>
<evidence type="ECO:0000256" key="3">
    <source>
        <dbReference type="ARBA" id="ARBA00022448"/>
    </source>
</evidence>
<name>A0A2A5C7W0_9GAMM</name>
<dbReference type="PANTHER" id="PTHR11058:SF21">
    <property type="entry name" value="NADH-QUINONE OXIDOREDUCTASE SUBUNIT A"/>
    <property type="match status" value="1"/>
</dbReference>
<dbReference type="Gene3D" id="1.20.58.1610">
    <property type="entry name" value="NADH:ubiquinone/plastoquinone oxidoreductase, chain 3"/>
    <property type="match status" value="1"/>
</dbReference>
<dbReference type="InterPro" id="IPR038430">
    <property type="entry name" value="NDAH_ubi_oxred_su3_sf"/>
</dbReference>
<proteinExistence type="inferred from homology"/>
<evidence type="ECO:0000313" key="9">
    <source>
        <dbReference type="EMBL" id="PCJ39675.1"/>
    </source>
</evidence>
<comment type="function">
    <text evidence="7">NDH-1 shuttles electrons from NADH, via FMN and iron-sulfur (Fe-S) centers, to quinones in the respiratory chain.</text>
</comment>
<evidence type="ECO:0000256" key="6">
    <source>
        <dbReference type="ARBA" id="ARBA00023136"/>
    </source>
</evidence>
<dbReference type="EMBL" id="NVWI01000013">
    <property type="protein sequence ID" value="PCJ39675.1"/>
    <property type="molecule type" value="Genomic_DNA"/>
</dbReference>
<keyword evidence="7" id="KW-0520">NAD</keyword>
<protein>
    <recommendedName>
        <fullName evidence="7">NADH-quinone oxidoreductase subunit</fullName>
        <ecNumber evidence="7">7.1.1.-</ecNumber>
    </recommendedName>
</protein>
<comment type="caution">
    <text evidence="9">The sequence shown here is derived from an EMBL/GenBank/DDBJ whole genome shotgun (WGS) entry which is preliminary data.</text>
</comment>
<comment type="catalytic activity">
    <reaction evidence="7">
        <text>a quinone + NADH + 5 H(+)(in) = a quinol + NAD(+) + 4 H(+)(out)</text>
        <dbReference type="Rhea" id="RHEA:57888"/>
        <dbReference type="ChEBI" id="CHEBI:15378"/>
        <dbReference type="ChEBI" id="CHEBI:24646"/>
        <dbReference type="ChEBI" id="CHEBI:57540"/>
        <dbReference type="ChEBI" id="CHEBI:57945"/>
        <dbReference type="ChEBI" id="CHEBI:132124"/>
    </reaction>
</comment>
<dbReference type="EC" id="7.1.1.-" evidence="7"/>
<keyword evidence="9" id="KW-0830">Ubiquinone</keyword>
<dbReference type="InterPro" id="IPR000440">
    <property type="entry name" value="NADH_UbQ/plastoQ_OxRdtase_su3"/>
</dbReference>
<evidence type="ECO:0000256" key="1">
    <source>
        <dbReference type="ARBA" id="ARBA00004370"/>
    </source>
</evidence>
<dbReference type="AlphaFoldDB" id="A0A2A5C7W0"/>
<dbReference type="GO" id="GO:0008137">
    <property type="term" value="F:NADH dehydrogenase (ubiquinone) activity"/>
    <property type="evidence" value="ECO:0007669"/>
    <property type="project" value="InterPro"/>
</dbReference>
<keyword evidence="6 8" id="KW-0472">Membrane</keyword>
<sequence>MALTGVSHLLGQKRRDHATDEVYESGIVSVGSAQLKISVPFYLTAILFIIFDLEAVFLFAWAISIRETGWLGYAEVFIFIAILIAGLIYLWRSGALEWRTQRQRDDLAQTIGKSGVVNIDKKTGKKLNTEQPNHGGAH</sequence>
<evidence type="ECO:0000256" key="5">
    <source>
        <dbReference type="ARBA" id="ARBA00022989"/>
    </source>
</evidence>
<keyword evidence="3" id="KW-0813">Transport</keyword>
<organism evidence="9 10">
    <name type="scientific">SAR86 cluster bacterium</name>
    <dbReference type="NCBI Taxonomy" id="2030880"/>
    <lineage>
        <taxon>Bacteria</taxon>
        <taxon>Pseudomonadati</taxon>
        <taxon>Pseudomonadota</taxon>
        <taxon>Gammaproteobacteria</taxon>
        <taxon>SAR86 cluster</taxon>
    </lineage>
</organism>
<dbReference type="GO" id="GO:0005886">
    <property type="term" value="C:plasma membrane"/>
    <property type="evidence" value="ECO:0007669"/>
    <property type="project" value="UniProtKB-SubCell"/>
</dbReference>
<feature type="transmembrane region" description="Helical" evidence="8">
    <location>
        <begin position="70"/>
        <end position="91"/>
    </location>
</feature>
<keyword evidence="4 7" id="KW-0812">Transmembrane</keyword>
<evidence type="ECO:0000256" key="4">
    <source>
        <dbReference type="ARBA" id="ARBA00022692"/>
    </source>
</evidence>
<dbReference type="Proteomes" id="UP000228987">
    <property type="component" value="Unassembled WGS sequence"/>
</dbReference>
<dbReference type="PANTHER" id="PTHR11058">
    <property type="entry name" value="NADH-UBIQUINONE OXIDOREDUCTASE CHAIN 3"/>
    <property type="match status" value="1"/>
</dbReference>
<dbReference type="Pfam" id="PF00507">
    <property type="entry name" value="Oxidored_q4"/>
    <property type="match status" value="1"/>
</dbReference>